<dbReference type="EMBL" id="QVQW01000008">
    <property type="protein sequence ID" value="RKU47595.1"/>
    <property type="molecule type" value="Genomic_DNA"/>
</dbReference>
<feature type="signal peptide" evidence="1">
    <location>
        <begin position="1"/>
        <end position="17"/>
    </location>
</feature>
<evidence type="ECO:0000313" key="3">
    <source>
        <dbReference type="Proteomes" id="UP000275385"/>
    </source>
</evidence>
<gene>
    <name evidence="2" type="ORF">DL546_007807</name>
</gene>
<proteinExistence type="predicted"/>
<feature type="chain" id="PRO_5019587763" evidence="1">
    <location>
        <begin position="18"/>
        <end position="241"/>
    </location>
</feature>
<sequence length="241" mass="26093">MFSTLTTAFVLIGATMARIPMFAKPSSISHRTGASLPLITNVAVHRPIGKRAGTITSLNQAFVTQPAIAPGQVLYAPAKGRSPADGDDRPTVTVTVGGCSVEIVTQTISAGTVTHQVTPYAQGQLTHTDNPVPAPTPVKGTVMNHLAGLPWQYKFCFHNEEQAAARATTFHAKFTYPIADWCKGGWEANGGMSPAVWIERNIVPCVNFYFSGPEYFKQTPDRSKVRSWLEKVCGAKKYNLE</sequence>
<reference evidence="2 3" key="1">
    <citation type="submission" date="2018-08" db="EMBL/GenBank/DDBJ databases">
        <title>Draft genome of the lignicolous fungus Coniochaeta pulveracea.</title>
        <authorList>
            <person name="Borstlap C.J."/>
            <person name="De Witt R.N."/>
            <person name="Botha A."/>
            <person name="Volschenk H."/>
        </authorList>
    </citation>
    <scope>NUCLEOTIDE SEQUENCE [LARGE SCALE GENOMIC DNA]</scope>
    <source>
        <strain evidence="2 3">CAB683</strain>
    </source>
</reference>
<name>A0A420YIC3_9PEZI</name>
<dbReference type="AlphaFoldDB" id="A0A420YIC3"/>
<protein>
    <submittedName>
        <fullName evidence="2">Uncharacterized protein</fullName>
    </submittedName>
</protein>
<organism evidence="2 3">
    <name type="scientific">Coniochaeta pulveracea</name>
    <dbReference type="NCBI Taxonomy" id="177199"/>
    <lineage>
        <taxon>Eukaryota</taxon>
        <taxon>Fungi</taxon>
        <taxon>Dikarya</taxon>
        <taxon>Ascomycota</taxon>
        <taxon>Pezizomycotina</taxon>
        <taxon>Sordariomycetes</taxon>
        <taxon>Sordariomycetidae</taxon>
        <taxon>Coniochaetales</taxon>
        <taxon>Coniochaetaceae</taxon>
        <taxon>Coniochaeta</taxon>
    </lineage>
</organism>
<keyword evidence="3" id="KW-1185">Reference proteome</keyword>
<keyword evidence="1" id="KW-0732">Signal</keyword>
<comment type="caution">
    <text evidence="2">The sequence shown here is derived from an EMBL/GenBank/DDBJ whole genome shotgun (WGS) entry which is preliminary data.</text>
</comment>
<evidence type="ECO:0000313" key="2">
    <source>
        <dbReference type="EMBL" id="RKU47595.1"/>
    </source>
</evidence>
<evidence type="ECO:0000256" key="1">
    <source>
        <dbReference type="SAM" id="SignalP"/>
    </source>
</evidence>
<accession>A0A420YIC3</accession>
<dbReference type="Proteomes" id="UP000275385">
    <property type="component" value="Unassembled WGS sequence"/>
</dbReference>